<evidence type="ECO:0000313" key="3">
    <source>
        <dbReference type="EMBL" id="WPR88365.1"/>
    </source>
</evidence>
<dbReference type="PROSITE" id="PS51257">
    <property type="entry name" value="PROKAR_LIPOPROTEIN"/>
    <property type="match status" value="1"/>
</dbReference>
<feature type="region of interest" description="Disordered" evidence="1">
    <location>
        <begin position="29"/>
        <end position="62"/>
    </location>
</feature>
<evidence type="ECO:0008006" key="5">
    <source>
        <dbReference type="Google" id="ProtNLM"/>
    </source>
</evidence>
<protein>
    <recommendedName>
        <fullName evidence="5">Nitrate ABC transporter substrate-binding protein</fullName>
    </recommendedName>
</protein>
<dbReference type="RefSeq" id="WP_320941085.1">
    <property type="nucleotide sequence ID" value="NZ_BAABEU010000010.1"/>
</dbReference>
<dbReference type="Proteomes" id="UP001323798">
    <property type="component" value="Chromosome"/>
</dbReference>
<evidence type="ECO:0000256" key="2">
    <source>
        <dbReference type="SAM" id="SignalP"/>
    </source>
</evidence>
<gene>
    <name evidence="3" type="ORF">SM116_11295</name>
</gene>
<accession>A0ABZ0SIS7</accession>
<sequence>MTRGMRRLAALVVAAAAASVLVACAPATHSSSPTGAPRAGSTAAPTAKTPSSKPTAAGTPTCEGIIPSTTVDAFKKVGWSSQQEPFQIVDQQLSGGIECRWADFSVASDNLQIFGWAPITKTQAQSARDALVASGWHVLDGTTDGVYITEDKSTAVSTDDQGYGMTYLFGNGWVKVADTKQGLLLVDWPPS</sequence>
<dbReference type="EMBL" id="CP139368">
    <property type="protein sequence ID" value="WPR88365.1"/>
    <property type="molecule type" value="Genomic_DNA"/>
</dbReference>
<proteinExistence type="predicted"/>
<feature type="chain" id="PRO_5046527603" description="Nitrate ABC transporter substrate-binding protein" evidence="2">
    <location>
        <begin position="26"/>
        <end position="191"/>
    </location>
</feature>
<organism evidence="3 4">
    <name type="scientific">Microbacterium rhizosphaerae</name>
    <dbReference type="NCBI Taxonomy" id="1678237"/>
    <lineage>
        <taxon>Bacteria</taxon>
        <taxon>Bacillati</taxon>
        <taxon>Actinomycetota</taxon>
        <taxon>Actinomycetes</taxon>
        <taxon>Micrococcales</taxon>
        <taxon>Microbacteriaceae</taxon>
        <taxon>Microbacterium</taxon>
    </lineage>
</organism>
<evidence type="ECO:0000313" key="4">
    <source>
        <dbReference type="Proteomes" id="UP001323798"/>
    </source>
</evidence>
<keyword evidence="4" id="KW-1185">Reference proteome</keyword>
<keyword evidence="2" id="KW-0732">Signal</keyword>
<reference evidence="3 4" key="1">
    <citation type="submission" date="2023-11" db="EMBL/GenBank/DDBJ databases">
        <title>Genome sequence of Microbacterium rhizosphaerae KACC 19337.</title>
        <authorList>
            <person name="Choi H."/>
            <person name="Kim S."/>
            <person name="Kim Y."/>
            <person name="Kwon S.-W."/>
            <person name="Heo J."/>
        </authorList>
    </citation>
    <scope>NUCLEOTIDE SEQUENCE [LARGE SCALE GENOMIC DNA]</scope>
    <source>
        <strain evidence="3 4">KACC 19337</strain>
    </source>
</reference>
<feature type="signal peptide" evidence="2">
    <location>
        <begin position="1"/>
        <end position="25"/>
    </location>
</feature>
<evidence type="ECO:0000256" key="1">
    <source>
        <dbReference type="SAM" id="MobiDB-lite"/>
    </source>
</evidence>
<name>A0ABZ0SIS7_9MICO</name>